<dbReference type="EMBL" id="JAAIUW010000002">
    <property type="protein sequence ID" value="KAF7842142.1"/>
    <property type="molecule type" value="Genomic_DNA"/>
</dbReference>
<protein>
    <submittedName>
        <fullName evidence="2">Uncharacterized protein</fullName>
    </submittedName>
</protein>
<feature type="compositionally biased region" description="Basic and acidic residues" evidence="1">
    <location>
        <begin position="163"/>
        <end position="177"/>
    </location>
</feature>
<evidence type="ECO:0000313" key="3">
    <source>
        <dbReference type="Proteomes" id="UP000634136"/>
    </source>
</evidence>
<accession>A0A834XCA5</accession>
<comment type="caution">
    <text evidence="2">The sequence shown here is derived from an EMBL/GenBank/DDBJ whole genome shotgun (WGS) entry which is preliminary data.</text>
</comment>
<evidence type="ECO:0000313" key="2">
    <source>
        <dbReference type="EMBL" id="KAF7842142.1"/>
    </source>
</evidence>
<dbReference type="Proteomes" id="UP000634136">
    <property type="component" value="Unassembled WGS sequence"/>
</dbReference>
<keyword evidence="3" id="KW-1185">Reference proteome</keyword>
<sequence>MLKTKTYIVAIHTSSQSDIQILPTFRILPHVHKLIAPHHTPTPSVPHIHIRIRSARTIPLAQTLTLHEPHTPVHEHRRRFGQLHVAHPREPVTRAVQARAPHAPVRPVPQIPRLPVLRLEPSRALADRRGVDVAHAVGAALAVVVALVLRGVPECGPRAAAGDPREALEETVGRDGEAGEEGLVADGEGVEGGVLVLVECEVDCVCVGFHLWNISGRPLGSSLKEKSPLDGSSLAFHDVMCFSVLASLLYSIFMPGKSVSVGRTGFLAAVVSFEEDHMAFPDWFRISMFPPFPILRYPSESSTKNPSSKIWFEDTRVWLVVRDWFEVKVSEEVESVVKKEKKRRLVKKVEVVRMETLMFSFGEGNKWGDLVVKVGLEEVRELLVSTVTFALSLGSLGARRRIAATSFRGSAATVAVALPIPAMTPALRRGP</sequence>
<dbReference type="AlphaFoldDB" id="A0A834XCA5"/>
<gene>
    <name evidence="2" type="ORF">G2W53_004440</name>
</gene>
<organism evidence="2 3">
    <name type="scientific">Senna tora</name>
    <dbReference type="NCBI Taxonomy" id="362788"/>
    <lineage>
        <taxon>Eukaryota</taxon>
        <taxon>Viridiplantae</taxon>
        <taxon>Streptophyta</taxon>
        <taxon>Embryophyta</taxon>
        <taxon>Tracheophyta</taxon>
        <taxon>Spermatophyta</taxon>
        <taxon>Magnoliopsida</taxon>
        <taxon>eudicotyledons</taxon>
        <taxon>Gunneridae</taxon>
        <taxon>Pentapetalae</taxon>
        <taxon>rosids</taxon>
        <taxon>fabids</taxon>
        <taxon>Fabales</taxon>
        <taxon>Fabaceae</taxon>
        <taxon>Caesalpinioideae</taxon>
        <taxon>Cassia clade</taxon>
        <taxon>Senna</taxon>
    </lineage>
</organism>
<reference evidence="2" key="1">
    <citation type="submission" date="2020-09" db="EMBL/GenBank/DDBJ databases">
        <title>Genome-Enabled Discovery of Anthraquinone Biosynthesis in Senna tora.</title>
        <authorList>
            <person name="Kang S.-H."/>
            <person name="Pandey R.P."/>
            <person name="Lee C.-M."/>
            <person name="Sim J.-S."/>
            <person name="Jeong J.-T."/>
            <person name="Choi B.-S."/>
            <person name="Jung M."/>
            <person name="Ginzburg D."/>
            <person name="Zhao K."/>
            <person name="Won S.Y."/>
            <person name="Oh T.-J."/>
            <person name="Yu Y."/>
            <person name="Kim N.-H."/>
            <person name="Lee O.R."/>
            <person name="Lee T.-H."/>
            <person name="Bashyal P."/>
            <person name="Kim T.-S."/>
            <person name="Lee W.-H."/>
            <person name="Kawkins C."/>
            <person name="Kim C.-K."/>
            <person name="Kim J.S."/>
            <person name="Ahn B.O."/>
            <person name="Rhee S.Y."/>
            <person name="Sohng J.K."/>
        </authorList>
    </citation>
    <scope>NUCLEOTIDE SEQUENCE</scope>
    <source>
        <tissue evidence="2">Leaf</tissue>
    </source>
</reference>
<evidence type="ECO:0000256" key="1">
    <source>
        <dbReference type="SAM" id="MobiDB-lite"/>
    </source>
</evidence>
<proteinExistence type="predicted"/>
<name>A0A834XCA5_9FABA</name>
<feature type="region of interest" description="Disordered" evidence="1">
    <location>
        <begin position="158"/>
        <end position="180"/>
    </location>
</feature>